<organism evidence="1 2">
    <name type="scientific">Propionivibrio dicarboxylicus</name>
    <dbReference type="NCBI Taxonomy" id="83767"/>
    <lineage>
        <taxon>Bacteria</taxon>
        <taxon>Pseudomonadati</taxon>
        <taxon>Pseudomonadota</taxon>
        <taxon>Betaproteobacteria</taxon>
        <taxon>Rhodocyclales</taxon>
        <taxon>Rhodocyclaceae</taxon>
        <taxon>Propionivibrio</taxon>
    </lineage>
</organism>
<dbReference type="Proteomes" id="UP000198607">
    <property type="component" value="Unassembled WGS sequence"/>
</dbReference>
<gene>
    <name evidence="1" type="ORF">SAMN05660652_00428</name>
</gene>
<proteinExistence type="predicted"/>
<dbReference type="EMBL" id="FNCY01000001">
    <property type="protein sequence ID" value="SDG67682.1"/>
    <property type="molecule type" value="Genomic_DNA"/>
</dbReference>
<dbReference type="AlphaFoldDB" id="A0A1G7W6R8"/>
<reference evidence="1 2" key="1">
    <citation type="submission" date="2016-10" db="EMBL/GenBank/DDBJ databases">
        <authorList>
            <person name="de Groot N.N."/>
        </authorList>
    </citation>
    <scope>NUCLEOTIDE SEQUENCE [LARGE SCALE GENOMIC DNA]</scope>
    <source>
        <strain evidence="1 2">DSM 5885</strain>
    </source>
</reference>
<evidence type="ECO:0000313" key="1">
    <source>
        <dbReference type="EMBL" id="SDG67682.1"/>
    </source>
</evidence>
<keyword evidence="2" id="KW-1185">Reference proteome</keyword>
<name>A0A1G7W6R8_9RHOO</name>
<accession>A0A1G7W6R8</accession>
<dbReference type="RefSeq" id="WP_091932615.1">
    <property type="nucleotide sequence ID" value="NZ_FNCY01000001.1"/>
</dbReference>
<sequence length="75" mass="8260">MRQRRPNLNASVEKFTQALLAYHSATAQMHGSLARLIAHQRDFSIALREIVVSTAPAMSHRTGRTCPNCVSPATD</sequence>
<dbReference type="STRING" id="83767.SAMN05660652_00428"/>
<evidence type="ECO:0000313" key="2">
    <source>
        <dbReference type="Proteomes" id="UP000198607"/>
    </source>
</evidence>
<protein>
    <submittedName>
        <fullName evidence="1">Uncharacterized protein</fullName>
    </submittedName>
</protein>